<evidence type="ECO:0000256" key="3">
    <source>
        <dbReference type="ARBA" id="ARBA00022722"/>
    </source>
</evidence>
<gene>
    <name evidence="6" type="ORF">UFOPK1591_00245</name>
</gene>
<evidence type="ECO:0000256" key="4">
    <source>
        <dbReference type="ARBA" id="ARBA00022741"/>
    </source>
</evidence>
<dbReference type="PANTHER" id="PTHR34139:SF1">
    <property type="entry name" value="RNASE MJ1380-RELATED"/>
    <property type="match status" value="1"/>
</dbReference>
<keyword evidence="3" id="KW-0540">Nuclease</keyword>
<reference evidence="6" key="1">
    <citation type="submission" date="2020-05" db="EMBL/GenBank/DDBJ databases">
        <authorList>
            <person name="Chiriac C."/>
            <person name="Salcher M."/>
            <person name="Ghai R."/>
            <person name="Kavagutti S V."/>
        </authorList>
    </citation>
    <scope>NUCLEOTIDE SEQUENCE</scope>
</reference>
<dbReference type="PANTHER" id="PTHR34139">
    <property type="entry name" value="UPF0331 PROTEIN MJ0127"/>
    <property type="match status" value="1"/>
</dbReference>
<evidence type="ECO:0000313" key="6">
    <source>
        <dbReference type="EMBL" id="CAB4553936.1"/>
    </source>
</evidence>
<dbReference type="GO" id="GO:0000166">
    <property type="term" value="F:nucleotide binding"/>
    <property type="evidence" value="ECO:0007669"/>
    <property type="project" value="UniProtKB-KW"/>
</dbReference>
<dbReference type="GO" id="GO:0110001">
    <property type="term" value="C:toxin-antitoxin complex"/>
    <property type="evidence" value="ECO:0007669"/>
    <property type="project" value="InterPro"/>
</dbReference>
<keyword evidence="5" id="KW-0378">Hydrolase</keyword>
<sequence>MRPDSAAILWDVHAAATRVAEFIVGLDEAGYATDSLRRSAVERQLEIAGEALNNLRKSDPDTAQRIPEISRIIGLRNILAHGYAVVDDSVVWGAASQRAPQLLSAVAELLAE</sequence>
<dbReference type="EMBL" id="CAEZTD010000011">
    <property type="protein sequence ID" value="CAB4553936.1"/>
    <property type="molecule type" value="Genomic_DNA"/>
</dbReference>
<proteinExistence type="predicted"/>
<evidence type="ECO:0000256" key="1">
    <source>
        <dbReference type="ARBA" id="ARBA00022553"/>
    </source>
</evidence>
<protein>
    <submittedName>
        <fullName evidence="6">Unannotated protein</fullName>
    </submittedName>
</protein>
<organism evidence="6">
    <name type="scientific">freshwater metagenome</name>
    <dbReference type="NCBI Taxonomy" id="449393"/>
    <lineage>
        <taxon>unclassified sequences</taxon>
        <taxon>metagenomes</taxon>
        <taxon>ecological metagenomes</taxon>
    </lineage>
</organism>
<dbReference type="GO" id="GO:0016787">
    <property type="term" value="F:hydrolase activity"/>
    <property type="evidence" value="ECO:0007669"/>
    <property type="project" value="UniProtKB-KW"/>
</dbReference>
<dbReference type="InterPro" id="IPR008201">
    <property type="entry name" value="HepT-like"/>
</dbReference>
<evidence type="ECO:0000256" key="2">
    <source>
        <dbReference type="ARBA" id="ARBA00022649"/>
    </source>
</evidence>
<keyword evidence="4" id="KW-0547">Nucleotide-binding</keyword>
<dbReference type="AlphaFoldDB" id="A0A6J6CRY0"/>
<evidence type="ECO:0000256" key="5">
    <source>
        <dbReference type="ARBA" id="ARBA00022801"/>
    </source>
</evidence>
<accession>A0A6J6CRY0</accession>
<keyword evidence="2" id="KW-1277">Toxin-antitoxin system</keyword>
<dbReference type="InterPro" id="IPR051813">
    <property type="entry name" value="HepT_RNase_toxin"/>
</dbReference>
<dbReference type="GO" id="GO:0004540">
    <property type="term" value="F:RNA nuclease activity"/>
    <property type="evidence" value="ECO:0007669"/>
    <property type="project" value="InterPro"/>
</dbReference>
<keyword evidence="1" id="KW-0597">Phosphoprotein</keyword>
<dbReference type="Pfam" id="PF01934">
    <property type="entry name" value="HepT-like"/>
    <property type="match status" value="1"/>
</dbReference>
<name>A0A6J6CRY0_9ZZZZ</name>